<gene>
    <name evidence="6" type="ORF">FRUB_05633</name>
</gene>
<dbReference type="InterPro" id="IPR011042">
    <property type="entry name" value="6-blade_b-propeller_TolB-like"/>
</dbReference>
<protein>
    <recommendedName>
        <fullName evidence="5">Cytochrome c domain-containing protein</fullName>
    </recommendedName>
</protein>
<dbReference type="GO" id="GO:0009055">
    <property type="term" value="F:electron transfer activity"/>
    <property type="evidence" value="ECO:0007669"/>
    <property type="project" value="InterPro"/>
</dbReference>
<dbReference type="InterPro" id="IPR013427">
    <property type="entry name" value="Haem-bd_dom_put"/>
</dbReference>
<comment type="caution">
    <text evidence="6">The sequence shown here is derived from an EMBL/GenBank/DDBJ whole genome shotgun (WGS) entry which is preliminary data.</text>
</comment>
<dbReference type="PANTHER" id="PTHR33546:SF1">
    <property type="entry name" value="LARGE, MULTIFUNCTIONAL SECRETED PROTEIN"/>
    <property type="match status" value="1"/>
</dbReference>
<dbReference type="Gene3D" id="1.10.760.10">
    <property type="entry name" value="Cytochrome c-like domain"/>
    <property type="match status" value="1"/>
</dbReference>
<name>A0A225DFJ1_9BACT</name>
<keyword evidence="3 4" id="KW-0408">Iron</keyword>
<evidence type="ECO:0000256" key="3">
    <source>
        <dbReference type="ARBA" id="ARBA00023004"/>
    </source>
</evidence>
<evidence type="ECO:0000256" key="1">
    <source>
        <dbReference type="ARBA" id="ARBA00022617"/>
    </source>
</evidence>
<evidence type="ECO:0000256" key="2">
    <source>
        <dbReference type="ARBA" id="ARBA00022723"/>
    </source>
</evidence>
<dbReference type="PANTHER" id="PTHR33546">
    <property type="entry name" value="LARGE, MULTIFUNCTIONAL SECRETED PROTEIN-RELATED"/>
    <property type="match status" value="1"/>
</dbReference>
<evidence type="ECO:0000256" key="4">
    <source>
        <dbReference type="PROSITE-ProRule" id="PRU00433"/>
    </source>
</evidence>
<dbReference type="Proteomes" id="UP000214646">
    <property type="component" value="Unassembled WGS sequence"/>
</dbReference>
<keyword evidence="2 4" id="KW-0479">Metal-binding</keyword>
<dbReference type="EMBL" id="NIDE01000009">
    <property type="protein sequence ID" value="OWK39743.1"/>
    <property type="molecule type" value="Genomic_DNA"/>
</dbReference>
<dbReference type="SUPFAM" id="SSF50952">
    <property type="entry name" value="Soluble quinoprotein glucose dehydrogenase"/>
    <property type="match status" value="1"/>
</dbReference>
<sequence length="880" mass="96475">MAKELKFVTPKEMLSVFRLALLMIIPATALMLGGGTVAQEKAKAQAKKPQPKREATPAEDLAVPAGFHIELLHTSDAATEGSWINMCKDGKGRLIVGGQRSQPVLRFTITDGKVSKEEKLDLPISETMGLLYAYDSLYVVGAGPGAPYGLFRCKDTKGTDQYDEVKLLKNLNSGGEHGAHAVLLGPDKKIWVICGNHTGLPAGLSAESPHQHFAEDHVLPRQWDGNGHAAGILAPGGYVVRTDPDGKEWELLLAGFRNAYDMAFNADGELFTFDSDMEWDWGMPWYRPTRINHCTSASESGWRSGTGKWPEYYADSLPATDNIGVGSPTGVTNGIGAKFPAKYQKAIFALDWTYGRIFAVHLTPHGSSYIGTHEVFVAPKGLVGNGPKKPLNVTDAVIGDDGSLYFTTGGRNTQSGLYRVTYTGSESTAPADLHDAAGATDRKLRHEIEAFHGKKDPKAVATAWPHLGSEDRFLRYAARVAIEFQAVAEWKSKLLTETNPTAAINAALAIARVGDFAAQVEMFTALEKFPLSSLTDEQKLEKLRVLEVSFSRHGQPTGTFVNKVAAEVDGQFPSANEFVNREAVQILIYLQSPKVLAKALTLMANAKTQEDRFHYLFHLRTLPVGFWTLDQRKEYLGYWTKDAGKMAHPPQVLKWFEEAGRGYSDGASFANFKRNFLKEYVLGLSPAEKKELDPIINAIDKAANVVIEAKVRPFVKKWAMDDLVSLLPKASSGRNFEKGKQAFVDAQCAKCHRFGDFGGSVGPDLTAIASRFDKQAILESILEPSKVLSEQYQNEQFNTFSGQSVIGRVVDESADKVAVQPDPLDQKRVEIKKADIETRKASKLSPMPANLADVLTTDDILDLIAFLESGGRKQHPAFKK</sequence>
<dbReference type="PROSITE" id="PS51007">
    <property type="entry name" value="CYTC"/>
    <property type="match status" value="1"/>
</dbReference>
<dbReference type="SUPFAM" id="SSF46626">
    <property type="entry name" value="Cytochrome c"/>
    <property type="match status" value="1"/>
</dbReference>
<feature type="domain" description="Cytochrome c" evidence="5">
    <location>
        <begin position="734"/>
        <end position="871"/>
    </location>
</feature>
<keyword evidence="7" id="KW-1185">Reference proteome</keyword>
<evidence type="ECO:0000313" key="7">
    <source>
        <dbReference type="Proteomes" id="UP000214646"/>
    </source>
</evidence>
<dbReference type="GO" id="GO:0020037">
    <property type="term" value="F:heme binding"/>
    <property type="evidence" value="ECO:0007669"/>
    <property type="project" value="InterPro"/>
</dbReference>
<evidence type="ECO:0000259" key="5">
    <source>
        <dbReference type="PROSITE" id="PS51007"/>
    </source>
</evidence>
<accession>A0A225DFJ1</accession>
<dbReference type="Pfam" id="PF00034">
    <property type="entry name" value="Cytochrom_C"/>
    <property type="match status" value="1"/>
</dbReference>
<proteinExistence type="predicted"/>
<organism evidence="6 7">
    <name type="scientific">Fimbriiglobus ruber</name>
    <dbReference type="NCBI Taxonomy" id="1908690"/>
    <lineage>
        <taxon>Bacteria</taxon>
        <taxon>Pseudomonadati</taxon>
        <taxon>Planctomycetota</taxon>
        <taxon>Planctomycetia</taxon>
        <taxon>Gemmatales</taxon>
        <taxon>Gemmataceae</taxon>
        <taxon>Fimbriiglobus</taxon>
    </lineage>
</organism>
<dbReference type="InterPro" id="IPR036909">
    <property type="entry name" value="Cyt_c-like_dom_sf"/>
</dbReference>
<reference evidence="7" key="1">
    <citation type="submission" date="2017-06" db="EMBL/GenBank/DDBJ databases">
        <title>Genome analysis of Fimbriiglobus ruber SP5, the first member of the order Planctomycetales with confirmed chitinolytic capability.</title>
        <authorList>
            <person name="Ravin N.V."/>
            <person name="Rakitin A.L."/>
            <person name="Ivanova A.A."/>
            <person name="Beletsky A.V."/>
            <person name="Kulichevskaya I.S."/>
            <person name="Mardanov A.V."/>
            <person name="Dedysh S.N."/>
        </authorList>
    </citation>
    <scope>NUCLEOTIDE SEQUENCE [LARGE SCALE GENOMIC DNA]</scope>
    <source>
        <strain evidence="7">SP5</strain>
    </source>
</reference>
<dbReference type="NCBIfam" id="TIGR02603">
    <property type="entry name" value="CxxCH_TIGR02603"/>
    <property type="match status" value="1"/>
</dbReference>
<dbReference type="AlphaFoldDB" id="A0A225DFJ1"/>
<dbReference type="Gene3D" id="2.120.10.30">
    <property type="entry name" value="TolB, C-terminal domain"/>
    <property type="match status" value="1"/>
</dbReference>
<keyword evidence="1 4" id="KW-0349">Heme</keyword>
<dbReference type="InterPro" id="IPR011041">
    <property type="entry name" value="Quinoprot_gluc/sorb_DH_b-prop"/>
</dbReference>
<dbReference type="GO" id="GO:0046872">
    <property type="term" value="F:metal ion binding"/>
    <property type="evidence" value="ECO:0007669"/>
    <property type="project" value="UniProtKB-KW"/>
</dbReference>
<dbReference type="InterPro" id="IPR009056">
    <property type="entry name" value="Cyt_c-like_dom"/>
</dbReference>
<evidence type="ECO:0000313" key="6">
    <source>
        <dbReference type="EMBL" id="OWK39743.1"/>
    </source>
</evidence>